<feature type="compositionally biased region" description="Acidic residues" evidence="6">
    <location>
        <begin position="251"/>
        <end position="271"/>
    </location>
</feature>
<dbReference type="Pfam" id="PF04967">
    <property type="entry name" value="HTH_10"/>
    <property type="match status" value="1"/>
</dbReference>
<dbReference type="NCBIfam" id="TIGR00229">
    <property type="entry name" value="sensory_box"/>
    <property type="match status" value="3"/>
</dbReference>
<name>A0ABD5U7A4_9EURY</name>
<dbReference type="Pfam" id="PF13185">
    <property type="entry name" value="GAF_2"/>
    <property type="match status" value="2"/>
</dbReference>
<accession>A0ABD5U7A4</accession>
<evidence type="ECO:0000256" key="1">
    <source>
        <dbReference type="ARBA" id="ARBA00022679"/>
    </source>
</evidence>
<sequence>MTATPTPLSVLYVEPDAAYRERVERYFDGPESGMSVVAVPTLDAARSRLRDAGAEFACVVAEYALPDADGPELIEAVREENPALPVVVFTDRPAEGLVEEAFDRGATDYLRKQSGTEQYAVLRRRIEAAVATGRSADGGAASAETRGDADSTFAEVSPVGYITFDAGGDIVHANPRAESLLGREASELRTLTYDAAAFDIVDSEGEPIPEEQLPFARALRSKSPVTDAEIGVRRPGGERVWLSVNATPLYEEGDGGEGDSAGDGDGADDGDGERGETVRGVIATFQDVTNRVEVETTLNEVLDRTTDSFAAFDTEWRYTYVNEATARLTGRPAEDHIGQVIWDLYPDSRAFWDVSHEAMETQEPTSFEAYIPEPIDRWTEVQLYPSESGLSIFLRDISNRKARERELERYEAIVQTVTDGICVLDDEWRFTTVNDAFVRMTGYSREELVGSRADAVADVADPESAARLHAELIEERRSVAAMESEVETKSGERLPVEAWLAPITFGDETHGVVGVVRDVTERKRSAEAFTELYEAAHDLLSATTEEEIARIAVEASRELLSLPDAVLFRYDPDERAFVHLAHSPEIASRYPPVPTFPADEASLIRRAFFEDEVLAFADVHDSETLRHTEIPMRRGLFIPLGEYGVLLAGETATGAFDDQTETLADLLGTTIRAAFDRLADEQALRERQWELRQQTARLERLNQINELIRGIDERLVDARTREAVERAVCEQLVANDRYALAWVGEYDRETETVRPRTWEGMDRGYLEQLAAIDAEERTTEPADRAARERAVVVVPNVVDGLRENRWRREALSRGFQSAISVPLHYDEIPYGVLTVYATRTDEFDALTRTVYEELGETIAHAINGAETKQGLVADRVVELELRLRATNETLHRLAAEADCLLTYESVLPRSDDRYLVFFRTPATVAGDVERAAAELPSVRRLKALSTDEESELFEAVVTEPPPAVTFVEHGAVPRLIRTDGETLTATVEVPAETNIRELIERLQGTYPDVELVARREREREVRTLDSLQTTLASHLTERQLEVLVTAYYSGYFESPRYQTGEEIARSLGITQPTFNYHLRRASRKLLSLLIAQQGGI</sequence>
<feature type="domain" description="PAS" evidence="8">
    <location>
        <begin position="294"/>
        <end position="339"/>
    </location>
</feature>
<dbReference type="GO" id="GO:0016301">
    <property type="term" value="F:kinase activity"/>
    <property type="evidence" value="ECO:0007669"/>
    <property type="project" value="UniProtKB-KW"/>
</dbReference>
<dbReference type="SUPFAM" id="SSF55785">
    <property type="entry name" value="PYP-like sensor domain (PAS domain)"/>
    <property type="match status" value="3"/>
</dbReference>
<dbReference type="SUPFAM" id="SSF88659">
    <property type="entry name" value="Sigma3 and sigma4 domains of RNA polymerase sigma factors"/>
    <property type="match status" value="1"/>
</dbReference>
<dbReference type="SUPFAM" id="SSF55781">
    <property type="entry name" value="GAF domain-like"/>
    <property type="match status" value="2"/>
</dbReference>
<dbReference type="InterPro" id="IPR029016">
    <property type="entry name" value="GAF-like_dom_sf"/>
</dbReference>
<keyword evidence="1" id="KW-0808">Transferase</keyword>
<comment type="caution">
    <text evidence="10">The sequence shown here is derived from an EMBL/GenBank/DDBJ whole genome shotgun (WGS) entry which is preliminary data.</text>
</comment>
<dbReference type="CDD" id="cd00156">
    <property type="entry name" value="REC"/>
    <property type="match status" value="1"/>
</dbReference>
<evidence type="ECO:0000313" key="11">
    <source>
        <dbReference type="Proteomes" id="UP001596408"/>
    </source>
</evidence>
<dbReference type="InterPro" id="IPR003018">
    <property type="entry name" value="GAF"/>
</dbReference>
<feature type="region of interest" description="Disordered" evidence="6">
    <location>
        <begin position="249"/>
        <end position="275"/>
    </location>
</feature>
<dbReference type="Pfam" id="PF08448">
    <property type="entry name" value="PAS_4"/>
    <property type="match status" value="2"/>
</dbReference>
<keyword evidence="4" id="KW-0804">Transcription</keyword>
<feature type="domain" description="PAC" evidence="9">
    <location>
        <begin position="480"/>
        <end position="531"/>
    </location>
</feature>
<proteinExistence type="predicted"/>
<organism evidence="10 11">
    <name type="scientific">Halopelagius fulvigenes</name>
    <dbReference type="NCBI Taxonomy" id="1198324"/>
    <lineage>
        <taxon>Archaea</taxon>
        <taxon>Methanobacteriati</taxon>
        <taxon>Methanobacteriota</taxon>
        <taxon>Stenosarchaea group</taxon>
        <taxon>Halobacteria</taxon>
        <taxon>Halobacteriales</taxon>
        <taxon>Haloferacaceae</taxon>
    </lineage>
</organism>
<dbReference type="InterPro" id="IPR000700">
    <property type="entry name" value="PAS-assoc_C"/>
</dbReference>
<dbReference type="SMART" id="SM00091">
    <property type="entry name" value="PAS"/>
    <property type="match status" value="3"/>
</dbReference>
<dbReference type="InterPro" id="IPR031803">
    <property type="entry name" value="BAT_GAF/HTH-assoc"/>
</dbReference>
<evidence type="ECO:0000256" key="2">
    <source>
        <dbReference type="ARBA" id="ARBA00022777"/>
    </source>
</evidence>
<dbReference type="InterPro" id="IPR007050">
    <property type="entry name" value="HTH_bacterioopsin"/>
</dbReference>
<feature type="domain" description="Response regulatory" evidence="7">
    <location>
        <begin position="9"/>
        <end position="127"/>
    </location>
</feature>
<evidence type="ECO:0000259" key="9">
    <source>
        <dbReference type="PROSITE" id="PS50113"/>
    </source>
</evidence>
<keyword evidence="2" id="KW-0418">Kinase</keyword>
<dbReference type="Gene3D" id="3.40.50.2300">
    <property type="match status" value="1"/>
</dbReference>
<dbReference type="PROSITE" id="PS50113">
    <property type="entry name" value="PAC"/>
    <property type="match status" value="2"/>
</dbReference>
<dbReference type="InterPro" id="IPR013656">
    <property type="entry name" value="PAS_4"/>
</dbReference>
<dbReference type="Gene3D" id="3.30.450.20">
    <property type="entry name" value="PAS domain"/>
    <property type="match status" value="3"/>
</dbReference>
<dbReference type="InterPro" id="IPR000014">
    <property type="entry name" value="PAS"/>
</dbReference>
<dbReference type="Pfam" id="PF00072">
    <property type="entry name" value="Response_reg"/>
    <property type="match status" value="1"/>
</dbReference>
<dbReference type="PROSITE" id="PS50110">
    <property type="entry name" value="RESPONSE_REGULATORY"/>
    <property type="match status" value="1"/>
</dbReference>
<keyword evidence="11" id="KW-1185">Reference proteome</keyword>
<evidence type="ECO:0000256" key="5">
    <source>
        <dbReference type="PROSITE-ProRule" id="PRU00169"/>
    </source>
</evidence>
<evidence type="ECO:0000259" key="7">
    <source>
        <dbReference type="PROSITE" id="PS50110"/>
    </source>
</evidence>
<dbReference type="Proteomes" id="UP001596408">
    <property type="component" value="Unassembled WGS sequence"/>
</dbReference>
<comment type="caution">
    <text evidence="5">Lacks conserved residue(s) required for the propagation of feature annotation.</text>
</comment>
<dbReference type="InterPro" id="IPR035965">
    <property type="entry name" value="PAS-like_dom_sf"/>
</dbReference>
<dbReference type="PANTHER" id="PTHR34236:SF1">
    <property type="entry name" value="DIMETHYL SULFOXIDE REDUCTASE TRANSCRIPTIONAL ACTIVATOR"/>
    <property type="match status" value="1"/>
</dbReference>
<feature type="domain" description="PAC" evidence="9">
    <location>
        <begin position="226"/>
        <end position="300"/>
    </location>
</feature>
<dbReference type="PANTHER" id="PTHR34236">
    <property type="entry name" value="DIMETHYL SULFOXIDE REDUCTASE TRANSCRIPTIONAL ACTIVATOR"/>
    <property type="match status" value="1"/>
</dbReference>
<dbReference type="SMART" id="SM00448">
    <property type="entry name" value="REC"/>
    <property type="match status" value="1"/>
</dbReference>
<dbReference type="InterPro" id="IPR036388">
    <property type="entry name" value="WH-like_DNA-bd_sf"/>
</dbReference>
<dbReference type="SMART" id="SM00086">
    <property type="entry name" value="PAC"/>
    <property type="match status" value="2"/>
</dbReference>
<dbReference type="Pfam" id="PF15915">
    <property type="entry name" value="BAT"/>
    <property type="match status" value="1"/>
</dbReference>
<dbReference type="InterPro" id="IPR013767">
    <property type="entry name" value="PAS_fold"/>
</dbReference>
<reference evidence="10 11" key="1">
    <citation type="journal article" date="2019" name="Int. J. Syst. Evol. Microbiol.">
        <title>The Global Catalogue of Microorganisms (GCM) 10K type strain sequencing project: providing services to taxonomists for standard genome sequencing and annotation.</title>
        <authorList>
            <consortium name="The Broad Institute Genomics Platform"/>
            <consortium name="The Broad Institute Genome Sequencing Center for Infectious Disease"/>
            <person name="Wu L."/>
            <person name="Ma J."/>
        </authorList>
    </citation>
    <scope>NUCLEOTIDE SEQUENCE [LARGE SCALE GENOMIC DNA]</scope>
    <source>
        <strain evidence="10 11">YIM 94188</strain>
    </source>
</reference>
<dbReference type="EMBL" id="JBHSXH010000015">
    <property type="protein sequence ID" value="MFC6826975.1"/>
    <property type="molecule type" value="Genomic_DNA"/>
</dbReference>
<dbReference type="Pfam" id="PF00989">
    <property type="entry name" value="PAS"/>
    <property type="match status" value="1"/>
</dbReference>
<keyword evidence="3" id="KW-0805">Transcription regulation</keyword>
<gene>
    <name evidence="10" type="ORF">ACFQEV_18525</name>
</gene>
<dbReference type="PROSITE" id="PS50112">
    <property type="entry name" value="PAS"/>
    <property type="match status" value="2"/>
</dbReference>
<evidence type="ECO:0000259" key="8">
    <source>
        <dbReference type="PROSITE" id="PS50112"/>
    </source>
</evidence>
<dbReference type="InterPro" id="IPR001789">
    <property type="entry name" value="Sig_transdc_resp-reg_receiver"/>
</dbReference>
<dbReference type="CDD" id="cd00130">
    <property type="entry name" value="PAS"/>
    <property type="match status" value="3"/>
</dbReference>
<feature type="domain" description="PAS" evidence="8">
    <location>
        <begin position="406"/>
        <end position="472"/>
    </location>
</feature>
<evidence type="ECO:0000313" key="10">
    <source>
        <dbReference type="EMBL" id="MFC6826975.1"/>
    </source>
</evidence>
<evidence type="ECO:0000256" key="6">
    <source>
        <dbReference type="SAM" id="MobiDB-lite"/>
    </source>
</evidence>
<evidence type="ECO:0000256" key="3">
    <source>
        <dbReference type="ARBA" id="ARBA00023015"/>
    </source>
</evidence>
<dbReference type="AlphaFoldDB" id="A0ABD5U7A4"/>
<dbReference type="Gene3D" id="1.10.10.10">
    <property type="entry name" value="Winged helix-like DNA-binding domain superfamily/Winged helix DNA-binding domain"/>
    <property type="match status" value="1"/>
</dbReference>
<evidence type="ECO:0000256" key="4">
    <source>
        <dbReference type="ARBA" id="ARBA00023163"/>
    </source>
</evidence>
<protein>
    <submittedName>
        <fullName evidence="10">PAS domain S-box protein</fullName>
    </submittedName>
</protein>
<dbReference type="RefSeq" id="WP_379699218.1">
    <property type="nucleotide sequence ID" value="NZ_JBHSXH010000015.1"/>
</dbReference>
<dbReference type="InterPro" id="IPR001610">
    <property type="entry name" value="PAC"/>
</dbReference>
<dbReference type="SUPFAM" id="SSF52172">
    <property type="entry name" value="CheY-like"/>
    <property type="match status" value="1"/>
</dbReference>
<dbReference type="InterPro" id="IPR013324">
    <property type="entry name" value="RNA_pol_sigma_r3/r4-like"/>
</dbReference>
<dbReference type="InterPro" id="IPR011006">
    <property type="entry name" value="CheY-like_superfamily"/>
</dbReference>
<dbReference type="Gene3D" id="3.30.450.40">
    <property type="match status" value="2"/>
</dbReference>